<name>A0A7J4XE74_9BACE</name>
<organism evidence="1 2">
    <name type="scientific">Bacteroides salyersiae</name>
    <dbReference type="NCBI Taxonomy" id="291644"/>
    <lineage>
        <taxon>Bacteria</taxon>
        <taxon>Pseudomonadati</taxon>
        <taxon>Bacteroidota</taxon>
        <taxon>Bacteroidia</taxon>
        <taxon>Bacteroidales</taxon>
        <taxon>Bacteroidaceae</taxon>
        <taxon>Bacteroides</taxon>
    </lineage>
</organism>
<accession>A0A7J4XE74</accession>
<gene>
    <name evidence="1" type="ORF">F3F73_19500</name>
</gene>
<dbReference type="AlphaFoldDB" id="A0A7J4XE74"/>
<dbReference type="Proteomes" id="UP000422221">
    <property type="component" value="Unassembled WGS sequence"/>
</dbReference>
<evidence type="ECO:0000313" key="2">
    <source>
        <dbReference type="Proteomes" id="UP000422221"/>
    </source>
</evidence>
<reference evidence="1 2" key="1">
    <citation type="journal article" date="2019" name="Nat. Med.">
        <title>A library of human gut bacterial isolates paired with longitudinal multiomics data enables mechanistic microbiome research.</title>
        <authorList>
            <person name="Poyet M."/>
            <person name="Groussin M."/>
            <person name="Gibbons S.M."/>
            <person name="Avila-Pacheco J."/>
            <person name="Jiang X."/>
            <person name="Kearney S.M."/>
            <person name="Perrotta A.R."/>
            <person name="Berdy B."/>
            <person name="Zhao S."/>
            <person name="Lieberman T.D."/>
            <person name="Swanson P.K."/>
            <person name="Smith M."/>
            <person name="Roesemann S."/>
            <person name="Alexander J.E."/>
            <person name="Rich S.A."/>
            <person name="Livny J."/>
            <person name="Vlamakis H."/>
            <person name="Clish C."/>
            <person name="Bullock K."/>
            <person name="Deik A."/>
            <person name="Scott J."/>
            <person name="Pierce K.A."/>
            <person name="Xavier R.J."/>
            <person name="Alm E.J."/>
        </authorList>
    </citation>
    <scope>NUCLEOTIDE SEQUENCE [LARGE SCALE GENOMIC DNA]</scope>
    <source>
        <strain evidence="1 2">BIOML-A10</strain>
    </source>
</reference>
<proteinExistence type="predicted"/>
<comment type="caution">
    <text evidence="1">The sequence shown here is derived from an EMBL/GenBank/DDBJ whole genome shotgun (WGS) entry which is preliminary data.</text>
</comment>
<dbReference type="EMBL" id="VWMK01000023">
    <property type="protein sequence ID" value="KAA3759266.1"/>
    <property type="molecule type" value="Genomic_DNA"/>
</dbReference>
<protein>
    <submittedName>
        <fullName evidence="1">Uncharacterized protein</fullName>
    </submittedName>
</protein>
<sequence length="63" mass="7397">MPDKTNDFPPFILSGTMTIVIMPSDEELYVCLYFCGAKLGIVFVTTKFRNVFFKGTKFFYFYR</sequence>
<evidence type="ECO:0000313" key="1">
    <source>
        <dbReference type="EMBL" id="KAA3759266.1"/>
    </source>
</evidence>